<dbReference type="EMBL" id="JAPAHU010000006">
    <property type="protein sequence ID" value="MCW1041766.1"/>
    <property type="molecule type" value="Genomic_DNA"/>
</dbReference>
<name>A0A6G4MXB7_STRAP</name>
<organism evidence="5">
    <name type="scientific">Streptococcus anginosus</name>
    <dbReference type="NCBI Taxonomy" id="1328"/>
    <lineage>
        <taxon>Bacteria</taxon>
        <taxon>Bacillati</taxon>
        <taxon>Bacillota</taxon>
        <taxon>Bacilli</taxon>
        <taxon>Lactobacillales</taxon>
        <taxon>Streptococcaceae</taxon>
        <taxon>Streptococcus</taxon>
        <taxon>Streptococcus anginosus group</taxon>
    </lineage>
</organism>
<keyword evidence="1" id="KW-0175">Coiled coil</keyword>
<sequence>MLIEMWSPVFKKDGQTREPIQFHPGLNVIMGMDLANNSIGKSSSLLAIDFIFGGNSYLKSIAVKKLGDHPIYFCFQFEKKFYFSRDTANPDIIIVCDKNYSPTGEIMDLGTFLNKLKKRYHLESSDLSFRLAMSGFFRIAGKNNQNTDFPLQVYASQKSSESITTLIQLFNLYDNIARYKERLKDKSDQLTTFRNARKYEFISNLVGGKKQFELNVSEIKRLEYGLSHLQDTYQDNICSDDIEKHQQKLQLRNTKLELESILRDKQRRLKLLDISIEFGLYPTESDLTELQQYFPDTNLKKLYEVETYHKKLATILDSEFSTERESLVGEIDELESQLVTLNQELQELGSIPNLSTEFLENYSKLTATINALKEQNEAYLKESALSKEKSEADSDLKRSTEDILIELEGKINAKMREFNNILYPDIRKAPQINLKAHNSYSFYTPDDDGTGTKFKGMILFDLTMLYLTNLPALAHDSLLLSNISYQATEALLKLYDQSKSLNKQVFLAFDKASSYSPEANQLLLENTVLRLSSNGNELYGISWNKGENSDEV</sequence>
<evidence type="ECO:0000313" key="4">
    <source>
        <dbReference type="EMBL" id="MCW1073082.1"/>
    </source>
</evidence>
<comment type="caution">
    <text evidence="5">The sequence shown here is derived from an EMBL/GenBank/DDBJ whole genome shotgun (WGS) entry which is preliminary data.</text>
</comment>
<evidence type="ECO:0000259" key="2">
    <source>
        <dbReference type="Pfam" id="PF10088"/>
    </source>
</evidence>
<evidence type="ECO:0000313" key="6">
    <source>
        <dbReference type="Proteomes" id="UP001526076"/>
    </source>
</evidence>
<dbReference type="EMBL" id="JAPAIK010000084">
    <property type="protein sequence ID" value="MCW1073082.1"/>
    <property type="molecule type" value="Genomic_DNA"/>
</dbReference>
<keyword evidence="6" id="KW-1185">Reference proteome</keyword>
<proteinExistence type="predicted"/>
<dbReference type="AlphaFoldDB" id="A0A6G4MXB7"/>
<reference evidence="5" key="1">
    <citation type="submission" date="2020-02" db="EMBL/GenBank/DDBJ databases">
        <title>Antibiotic resistance/susceptibility profiles of lactic acid-producing cocci isolated from the human vagina, and analysis of the genetic basis of atypical resistances.</title>
        <authorList>
            <person name="Sirichoat A."/>
            <person name="Florez A.B."/>
            <person name="Vazquez L."/>
            <person name="Buppasiri P."/>
            <person name="Panya M."/>
            <person name="Lulitanond V."/>
            <person name="Mayo B."/>
        </authorList>
    </citation>
    <scope>NUCLEOTIDE SEQUENCE</scope>
    <source>
        <strain evidence="5">VA01-10AN</strain>
    </source>
</reference>
<dbReference type="InterPro" id="IPR018760">
    <property type="entry name" value="DUF2326"/>
</dbReference>
<dbReference type="RefSeq" id="WP_000904398.1">
    <property type="nucleotide sequence ID" value="NZ_CP118054.1"/>
</dbReference>
<feature type="coiled-coil region" evidence="1">
    <location>
        <begin position="324"/>
        <end position="389"/>
    </location>
</feature>
<dbReference type="Pfam" id="PF10088">
    <property type="entry name" value="DUF2326"/>
    <property type="match status" value="1"/>
</dbReference>
<dbReference type="EMBL" id="JAAJBG010000004">
    <property type="protein sequence ID" value="NGG15720.1"/>
    <property type="molecule type" value="Genomic_DNA"/>
</dbReference>
<gene>
    <name evidence="5" type="ORF">G5T13_03500</name>
    <name evidence="3" type="ORF">OJ597_04690</name>
    <name evidence="4" type="ORF">OJ930_08735</name>
</gene>
<evidence type="ECO:0000313" key="3">
    <source>
        <dbReference type="EMBL" id="MCW1041766.1"/>
    </source>
</evidence>
<reference evidence="3 6" key="2">
    <citation type="submission" date="2022-10" db="EMBL/GenBank/DDBJ databases">
        <title>Comparative genomic study of S. anginosus.</title>
        <authorList>
            <person name="Prasad A."/>
            <person name="Ene A."/>
            <person name="Jablonska S."/>
            <person name="Du J."/>
            <person name="Wolfe A.J."/>
            <person name="Putonti C."/>
        </authorList>
    </citation>
    <scope>NUCLEOTIDE SEQUENCE</scope>
    <source>
        <strain evidence="4">UMB6888</strain>
        <strain evidence="3 6">UMB9231</strain>
    </source>
</reference>
<evidence type="ECO:0000313" key="5">
    <source>
        <dbReference type="EMBL" id="NGG15720.1"/>
    </source>
</evidence>
<feature type="domain" description="DUF2326" evidence="2">
    <location>
        <begin position="429"/>
        <end position="542"/>
    </location>
</feature>
<dbReference type="GeneID" id="49629875"/>
<dbReference type="Proteomes" id="UP001208853">
    <property type="component" value="Unassembled WGS sequence"/>
</dbReference>
<evidence type="ECO:0000256" key="1">
    <source>
        <dbReference type="SAM" id="Coils"/>
    </source>
</evidence>
<protein>
    <submittedName>
        <fullName evidence="5">DUF2326 domain-containing protein</fullName>
    </submittedName>
</protein>
<dbReference type="Proteomes" id="UP001526076">
    <property type="component" value="Unassembled WGS sequence"/>
</dbReference>
<accession>A0A6G4MXB7</accession>